<dbReference type="PRINTS" id="PR00507">
    <property type="entry name" value="N12N6MTFRASE"/>
</dbReference>
<dbReference type="GO" id="GO:0008170">
    <property type="term" value="F:N-methyltransferase activity"/>
    <property type="evidence" value="ECO:0007669"/>
    <property type="project" value="InterPro"/>
</dbReference>
<evidence type="ECO:0000256" key="8">
    <source>
        <dbReference type="SAM" id="Coils"/>
    </source>
</evidence>
<dbReference type="InterPro" id="IPR029063">
    <property type="entry name" value="SAM-dependent_MTases_sf"/>
</dbReference>
<evidence type="ECO:0000259" key="10">
    <source>
        <dbReference type="Pfam" id="PF12161"/>
    </source>
</evidence>
<evidence type="ECO:0000313" key="12">
    <source>
        <dbReference type="Proteomes" id="UP001153761"/>
    </source>
</evidence>
<evidence type="ECO:0000256" key="5">
    <source>
        <dbReference type="ARBA" id="ARBA00022691"/>
    </source>
</evidence>
<organism evidence="11 12">
    <name type="scientific">Planktothrix agardhii</name>
    <name type="common">Oscillatoria agardhii</name>
    <dbReference type="NCBI Taxonomy" id="1160"/>
    <lineage>
        <taxon>Bacteria</taxon>
        <taxon>Bacillati</taxon>
        <taxon>Cyanobacteriota</taxon>
        <taxon>Cyanophyceae</taxon>
        <taxon>Oscillatoriophycideae</taxon>
        <taxon>Oscillatoriales</taxon>
        <taxon>Microcoleaceae</taxon>
        <taxon>Planktothrix</taxon>
    </lineage>
</organism>
<name>A0AAD1V7S2_PLAAG</name>
<dbReference type="PANTHER" id="PTHR42998">
    <property type="entry name" value="TYPE I RESTRICTION ENZYME HINDVIIP M PROTEIN-RELATED"/>
    <property type="match status" value="1"/>
</dbReference>
<sequence length="721" mass="82867">MSANFLNIAKDLWSAADQLRANSGLKSSEYQAPILGLIFLRYVNHKFALVTPEIEGKRTRGTQTLEKLQAAYRSRGALYLREIAQFNYLLNLTDSEDRGKAVIDAMEAIEADNNELKDVLPKNEYRRIDNQTLGVILKRFNTIEIDVKGDIFGYIYQYFLGEFSKSQRDNKGGEFFTPNCLARLIVQITEPTGGRIFDPACGAGGMFVEDIRYLREQLKQDPSSTITIYGQEIIGETVRYCKMNLAVHGISGLDNIREGNSYYEDLHNMVNGVDFLRANPPFNVDEVDRSRLVGGSLRFPFGMPRKNSANYLWISIFYTALTETGRAGFVIANSATDDELEIRKQLIQTGAVDVMIAVGSNFFYTVTLPCTLWFLDKGKAETIRRDKVLFIDARHLYRQVSRALREFKSGCIEKDFISQRFPELENIDGLLVESFIDDYFWDWNEELTESEAVKTLINPVFNRLLGEAEKLVNSIYPLQIYKQITEPLLNKQSEEVQETIRALVRAQVLAKLEDNEGEITLDLQNQTRVKAITRKVTEFQLDLQGKVAEEEREIWLKKQRESYLLSAQKVVLKVLLNQNLLLDRLRSSLPLEDEDVMGSLRRIYEEDLDQVLKLWQDTRRTNHIKIICDIVRAYRNQPGSKPYQDVAGLCKVATLRDIEEKNWSLNPGRYVGVAEKEADNFEFAERLEELNEELELLEGKRKELRERIAENVSVLLETIIK</sequence>
<comment type="catalytic activity">
    <reaction evidence="7">
        <text>a 2'-deoxyadenosine in DNA + S-adenosyl-L-methionine = an N(6)-methyl-2'-deoxyadenosine in DNA + S-adenosyl-L-homocysteine + H(+)</text>
        <dbReference type="Rhea" id="RHEA:15197"/>
        <dbReference type="Rhea" id="RHEA-COMP:12418"/>
        <dbReference type="Rhea" id="RHEA-COMP:12419"/>
        <dbReference type="ChEBI" id="CHEBI:15378"/>
        <dbReference type="ChEBI" id="CHEBI:57856"/>
        <dbReference type="ChEBI" id="CHEBI:59789"/>
        <dbReference type="ChEBI" id="CHEBI:90615"/>
        <dbReference type="ChEBI" id="CHEBI:90616"/>
        <dbReference type="EC" id="2.1.1.72"/>
    </reaction>
</comment>
<geneLocation type="plasmid" evidence="11 12">
    <name>p3</name>
</geneLocation>
<accession>A0AAD1V7S2</accession>
<comment type="similarity">
    <text evidence="1">Belongs to the N(4)/N(6)-methyltransferase family.</text>
</comment>
<keyword evidence="4 11" id="KW-0808">Transferase</keyword>
<dbReference type="InterPro" id="IPR052916">
    <property type="entry name" value="Type-I_RE_MTase_Subunit"/>
</dbReference>
<dbReference type="GO" id="GO:0009307">
    <property type="term" value="P:DNA restriction-modification system"/>
    <property type="evidence" value="ECO:0007669"/>
    <property type="project" value="UniProtKB-KW"/>
</dbReference>
<dbReference type="GO" id="GO:0032259">
    <property type="term" value="P:methylation"/>
    <property type="evidence" value="ECO:0007669"/>
    <property type="project" value="UniProtKB-KW"/>
</dbReference>
<keyword evidence="8" id="KW-0175">Coiled coil</keyword>
<keyword evidence="3 11" id="KW-0489">Methyltransferase</keyword>
<feature type="domain" description="DNA methylase adenine-specific" evidence="9">
    <location>
        <begin position="149"/>
        <end position="414"/>
    </location>
</feature>
<dbReference type="Proteomes" id="UP001153761">
    <property type="component" value="Plasmid p3"/>
</dbReference>
<evidence type="ECO:0000256" key="4">
    <source>
        <dbReference type="ARBA" id="ARBA00022679"/>
    </source>
</evidence>
<dbReference type="Gene3D" id="3.40.50.150">
    <property type="entry name" value="Vaccinia Virus protein VP39"/>
    <property type="match status" value="2"/>
</dbReference>
<dbReference type="AlphaFoldDB" id="A0AAD1V7S2"/>
<evidence type="ECO:0000313" key="11">
    <source>
        <dbReference type="EMBL" id="CAD5984639.1"/>
    </source>
</evidence>
<evidence type="ECO:0000256" key="1">
    <source>
        <dbReference type="ARBA" id="ARBA00006594"/>
    </source>
</evidence>
<reference evidence="11" key="1">
    <citation type="submission" date="2020-09" db="EMBL/GenBank/DDBJ databases">
        <authorList>
            <person name="Blom J."/>
        </authorList>
    </citation>
    <scope>NUCLEOTIDE SEQUENCE</scope>
    <source>
        <strain evidence="11">No.66</strain>
        <plasmid evidence="11">p3</plasmid>
    </source>
</reference>
<dbReference type="RefSeq" id="WP_254032788.1">
    <property type="nucleotide sequence ID" value="NZ_LR882966.1"/>
</dbReference>
<feature type="domain" description="N6 adenine-specific DNA methyltransferase N-terminal" evidence="10">
    <location>
        <begin position="8"/>
        <end position="132"/>
    </location>
</feature>
<protein>
    <recommendedName>
        <fullName evidence="2">site-specific DNA-methyltransferase (adenine-specific)</fullName>
        <ecNumber evidence="2">2.1.1.72</ecNumber>
    </recommendedName>
</protein>
<dbReference type="EMBL" id="LR882966">
    <property type="protein sequence ID" value="CAD5984639.1"/>
    <property type="molecule type" value="Genomic_DNA"/>
</dbReference>
<dbReference type="InterPro" id="IPR003356">
    <property type="entry name" value="DNA_methylase_A-5"/>
</dbReference>
<evidence type="ECO:0000256" key="3">
    <source>
        <dbReference type="ARBA" id="ARBA00022603"/>
    </source>
</evidence>
<keyword evidence="11" id="KW-0614">Plasmid</keyword>
<dbReference type="Pfam" id="PF02384">
    <property type="entry name" value="N6_Mtase"/>
    <property type="match status" value="1"/>
</dbReference>
<dbReference type="EC" id="2.1.1.72" evidence="2"/>
<gene>
    <name evidence="11" type="ORF">PANO66_04464</name>
</gene>
<dbReference type="REBASE" id="642700">
    <property type="entry name" value="M.Pag66ORF4464P"/>
</dbReference>
<proteinExistence type="inferred from homology"/>
<evidence type="ECO:0000256" key="6">
    <source>
        <dbReference type="ARBA" id="ARBA00022747"/>
    </source>
</evidence>
<evidence type="ECO:0000256" key="2">
    <source>
        <dbReference type="ARBA" id="ARBA00011900"/>
    </source>
</evidence>
<dbReference type="Pfam" id="PF12161">
    <property type="entry name" value="HsdM_N"/>
    <property type="match status" value="1"/>
</dbReference>
<feature type="coiled-coil region" evidence="8">
    <location>
        <begin position="673"/>
        <end position="707"/>
    </location>
</feature>
<evidence type="ECO:0000256" key="7">
    <source>
        <dbReference type="ARBA" id="ARBA00047942"/>
    </source>
</evidence>
<dbReference type="GO" id="GO:0003677">
    <property type="term" value="F:DNA binding"/>
    <property type="evidence" value="ECO:0007669"/>
    <property type="project" value="InterPro"/>
</dbReference>
<dbReference type="Gene3D" id="1.20.1260.30">
    <property type="match status" value="1"/>
</dbReference>
<dbReference type="SUPFAM" id="SSF53335">
    <property type="entry name" value="S-adenosyl-L-methionine-dependent methyltransferases"/>
    <property type="match status" value="2"/>
</dbReference>
<dbReference type="InterPro" id="IPR038333">
    <property type="entry name" value="T1MK-like_N_sf"/>
</dbReference>
<evidence type="ECO:0000259" key="9">
    <source>
        <dbReference type="Pfam" id="PF02384"/>
    </source>
</evidence>
<dbReference type="GO" id="GO:0009007">
    <property type="term" value="F:site-specific DNA-methyltransferase (adenine-specific) activity"/>
    <property type="evidence" value="ECO:0007669"/>
    <property type="project" value="UniProtKB-EC"/>
</dbReference>
<keyword evidence="6" id="KW-0680">Restriction system</keyword>
<keyword evidence="5" id="KW-0949">S-adenosyl-L-methionine</keyword>
<dbReference type="PANTHER" id="PTHR42998:SF1">
    <property type="entry name" value="TYPE I RESTRICTION ENZYME HINDI METHYLASE SUBUNIT"/>
    <property type="match status" value="1"/>
</dbReference>
<dbReference type="InterPro" id="IPR022749">
    <property type="entry name" value="D12N6_MeTrfase_N"/>
</dbReference>